<dbReference type="SUPFAM" id="SSF57903">
    <property type="entry name" value="FYVE/PHD zinc finger"/>
    <property type="match status" value="2"/>
</dbReference>
<dbReference type="InterPro" id="IPR019786">
    <property type="entry name" value="Zinc_finger_PHD-type_CS"/>
</dbReference>
<dbReference type="Pfam" id="PF23011">
    <property type="entry name" value="PHD-1st_NSD"/>
    <property type="match status" value="1"/>
</dbReference>
<evidence type="ECO:0000256" key="6">
    <source>
        <dbReference type="PROSITE-ProRule" id="PRU00146"/>
    </source>
</evidence>
<keyword evidence="3 6" id="KW-0863">Zinc-finger</keyword>
<dbReference type="SMART" id="SM00249">
    <property type="entry name" value="PHD"/>
    <property type="match status" value="2"/>
</dbReference>
<feature type="region of interest" description="Disordered" evidence="7">
    <location>
        <begin position="18"/>
        <end position="37"/>
    </location>
</feature>
<feature type="compositionally biased region" description="Polar residues" evidence="7">
    <location>
        <begin position="25"/>
        <end position="37"/>
    </location>
</feature>
<dbReference type="InterPro" id="IPR059153">
    <property type="entry name" value="NSD_PHD-1st"/>
</dbReference>
<name>A0AB40D273_DIOCR</name>
<dbReference type="GO" id="GO:0008270">
    <property type="term" value="F:zinc ion binding"/>
    <property type="evidence" value="ECO:0007669"/>
    <property type="project" value="UniProtKB-KW"/>
</dbReference>
<evidence type="ECO:0000256" key="7">
    <source>
        <dbReference type="SAM" id="MobiDB-lite"/>
    </source>
</evidence>
<dbReference type="PROSITE" id="PS01359">
    <property type="entry name" value="ZF_PHD_1"/>
    <property type="match status" value="1"/>
</dbReference>
<comment type="subcellular location">
    <subcellularLocation>
        <location evidence="1">Nucleus</location>
    </subcellularLocation>
</comment>
<gene>
    <name evidence="10" type="primary">LOC120282199</name>
</gene>
<dbReference type="InterPro" id="IPR011011">
    <property type="entry name" value="Znf_FYVE_PHD"/>
</dbReference>
<reference evidence="10" key="1">
    <citation type="submission" date="2025-08" db="UniProtKB">
        <authorList>
            <consortium name="RefSeq"/>
        </authorList>
    </citation>
    <scope>IDENTIFICATION</scope>
</reference>
<dbReference type="InterPro" id="IPR032308">
    <property type="entry name" value="TDBD"/>
</dbReference>
<evidence type="ECO:0000256" key="5">
    <source>
        <dbReference type="ARBA" id="ARBA00023242"/>
    </source>
</evidence>
<accession>A0AB40D273</accession>
<dbReference type="Pfam" id="PF16135">
    <property type="entry name" value="TDBD"/>
    <property type="match status" value="1"/>
</dbReference>
<dbReference type="GO" id="GO:0003682">
    <property type="term" value="F:chromatin binding"/>
    <property type="evidence" value="ECO:0007669"/>
    <property type="project" value="TreeGrafter"/>
</dbReference>
<evidence type="ECO:0000313" key="9">
    <source>
        <dbReference type="Proteomes" id="UP001515500"/>
    </source>
</evidence>
<dbReference type="GO" id="GO:0042393">
    <property type="term" value="F:histone binding"/>
    <property type="evidence" value="ECO:0007669"/>
    <property type="project" value="TreeGrafter"/>
</dbReference>
<dbReference type="Gene3D" id="3.30.40.10">
    <property type="entry name" value="Zinc/RING finger domain, C3HC4 (zinc finger)"/>
    <property type="match status" value="2"/>
</dbReference>
<dbReference type="GeneID" id="120282199"/>
<dbReference type="PANTHER" id="PTHR47025:SF2">
    <property type="entry name" value="AUTOIMMUNE REGULATOR"/>
    <property type="match status" value="1"/>
</dbReference>
<dbReference type="AlphaFoldDB" id="A0AB40D273"/>
<dbReference type="PROSITE" id="PS50016">
    <property type="entry name" value="ZF_PHD_2"/>
    <property type="match status" value="1"/>
</dbReference>
<keyword evidence="9" id="KW-1185">Reference proteome</keyword>
<dbReference type="InterPro" id="IPR001965">
    <property type="entry name" value="Znf_PHD"/>
</dbReference>
<keyword evidence="4" id="KW-0862">Zinc</keyword>
<dbReference type="PANTHER" id="PTHR47025">
    <property type="entry name" value="AUTOIMMUNE REGULATOR"/>
    <property type="match status" value="1"/>
</dbReference>
<evidence type="ECO:0000256" key="4">
    <source>
        <dbReference type="ARBA" id="ARBA00022833"/>
    </source>
</evidence>
<dbReference type="GO" id="GO:0005634">
    <property type="term" value="C:nucleus"/>
    <property type="evidence" value="ECO:0007669"/>
    <property type="project" value="UniProtKB-SubCell"/>
</dbReference>
<evidence type="ECO:0000259" key="8">
    <source>
        <dbReference type="PROSITE" id="PS50016"/>
    </source>
</evidence>
<protein>
    <submittedName>
        <fullName evidence="10">Increased DNA methylation 1-like</fullName>
    </submittedName>
</protein>
<dbReference type="GO" id="GO:0000977">
    <property type="term" value="F:RNA polymerase II transcription regulatory region sequence-specific DNA binding"/>
    <property type="evidence" value="ECO:0007669"/>
    <property type="project" value="TreeGrafter"/>
</dbReference>
<dbReference type="InterPro" id="IPR019787">
    <property type="entry name" value="Znf_PHD-finger"/>
</dbReference>
<evidence type="ECO:0000313" key="10">
    <source>
        <dbReference type="RefSeq" id="XP_039144890.1"/>
    </source>
</evidence>
<dbReference type="InterPro" id="IPR013083">
    <property type="entry name" value="Znf_RING/FYVE/PHD"/>
</dbReference>
<dbReference type="GO" id="GO:0045944">
    <property type="term" value="P:positive regulation of transcription by RNA polymerase II"/>
    <property type="evidence" value="ECO:0007669"/>
    <property type="project" value="TreeGrafter"/>
</dbReference>
<evidence type="ECO:0000256" key="3">
    <source>
        <dbReference type="ARBA" id="ARBA00022771"/>
    </source>
</evidence>
<dbReference type="Proteomes" id="UP001515500">
    <property type="component" value="Chromosome 18"/>
</dbReference>
<evidence type="ECO:0000256" key="2">
    <source>
        <dbReference type="ARBA" id="ARBA00022723"/>
    </source>
</evidence>
<feature type="domain" description="PHD-type" evidence="8">
    <location>
        <begin position="143"/>
        <end position="188"/>
    </location>
</feature>
<sequence>MAGDGWKGKEMETDEFAIRSEEHVSATQTTNKAPKATTVQKNTCHGRDIGMHKLVFSSGTLPARVKVGYYVRGQILLGGYLVDSGILCSCCNIVVSPSQFESHAGQAKRRKPYNHIFTLDGVSLHDLALSLSKDRKLPICETDHLCNICEDGGDLLICDLCPRVFHKECVGLSEIPEGDWYCHWCTNLQLRGKRGSQKNNTYIAAKIANVEPIEQIYQRCNRIITEQGDYVGGCAICRGLDFNKSKKFGPRTVLICDQCEMEYHVGCLKKSNIVDLKELPEGEWFCCDDCSRIHDKLQKLLQVGPLPISLAELNCLSQKQKDKGFNGLSANPNIKWRLLRGKDSSAEAKILLSKAVATFHDLFDPIVDVVTGQDLIPKIVFGLMQTMWAPSLNLILGAAAYVERVRPSYLVALLAYFDTTFPLELSSEHPSDVLATPDPIEMIIVKQKAHRSVKEPNWMLDYEI</sequence>
<organism evidence="9 10">
    <name type="scientific">Dioscorea cayennensis subsp. rotundata</name>
    <name type="common">White Guinea yam</name>
    <name type="synonym">Dioscorea rotundata</name>
    <dbReference type="NCBI Taxonomy" id="55577"/>
    <lineage>
        <taxon>Eukaryota</taxon>
        <taxon>Viridiplantae</taxon>
        <taxon>Streptophyta</taxon>
        <taxon>Embryophyta</taxon>
        <taxon>Tracheophyta</taxon>
        <taxon>Spermatophyta</taxon>
        <taxon>Magnoliopsida</taxon>
        <taxon>Liliopsida</taxon>
        <taxon>Dioscoreales</taxon>
        <taxon>Dioscoreaceae</taxon>
        <taxon>Dioscorea</taxon>
    </lineage>
</organism>
<dbReference type="RefSeq" id="XP_039144890.1">
    <property type="nucleotide sequence ID" value="XM_039288956.1"/>
</dbReference>
<proteinExistence type="predicted"/>
<keyword evidence="5" id="KW-0539">Nucleus</keyword>
<keyword evidence="2" id="KW-0479">Metal-binding</keyword>
<evidence type="ECO:0000256" key="1">
    <source>
        <dbReference type="ARBA" id="ARBA00004123"/>
    </source>
</evidence>